<keyword evidence="5" id="KW-1185">Reference proteome</keyword>
<keyword evidence="1" id="KW-0862">Zinc</keyword>
<evidence type="ECO:0000256" key="1">
    <source>
        <dbReference type="PROSITE-ProRule" id="PRU00047"/>
    </source>
</evidence>
<organism evidence="4 5">
    <name type="scientific">Magallana gigas</name>
    <name type="common">Pacific oyster</name>
    <name type="synonym">Crassostrea gigas</name>
    <dbReference type="NCBI Taxonomy" id="29159"/>
    <lineage>
        <taxon>Eukaryota</taxon>
        <taxon>Metazoa</taxon>
        <taxon>Spiralia</taxon>
        <taxon>Lophotrochozoa</taxon>
        <taxon>Mollusca</taxon>
        <taxon>Bivalvia</taxon>
        <taxon>Autobranchia</taxon>
        <taxon>Pteriomorphia</taxon>
        <taxon>Ostreida</taxon>
        <taxon>Ostreoidea</taxon>
        <taxon>Ostreidae</taxon>
        <taxon>Magallana</taxon>
    </lineage>
</organism>
<feature type="compositionally biased region" description="Polar residues" evidence="2">
    <location>
        <begin position="145"/>
        <end position="158"/>
    </location>
</feature>
<name>A0A8W8KF94_MAGGI</name>
<evidence type="ECO:0000256" key="2">
    <source>
        <dbReference type="SAM" id="MobiDB-lite"/>
    </source>
</evidence>
<evidence type="ECO:0000259" key="3">
    <source>
        <dbReference type="PROSITE" id="PS50158"/>
    </source>
</evidence>
<protein>
    <recommendedName>
        <fullName evidence="3">CCHC-type domain-containing protein</fullName>
    </recommendedName>
</protein>
<keyword evidence="1" id="KW-0479">Metal-binding</keyword>
<evidence type="ECO:0000313" key="5">
    <source>
        <dbReference type="Proteomes" id="UP000005408"/>
    </source>
</evidence>
<dbReference type="GO" id="GO:0008270">
    <property type="term" value="F:zinc ion binding"/>
    <property type="evidence" value="ECO:0007669"/>
    <property type="project" value="UniProtKB-KW"/>
</dbReference>
<feature type="region of interest" description="Disordered" evidence="2">
    <location>
        <begin position="98"/>
        <end position="159"/>
    </location>
</feature>
<dbReference type="AlphaFoldDB" id="A0A8W8KF94"/>
<dbReference type="Gene3D" id="4.10.60.10">
    <property type="entry name" value="Zinc finger, CCHC-type"/>
    <property type="match status" value="1"/>
</dbReference>
<dbReference type="InterPro" id="IPR036875">
    <property type="entry name" value="Znf_CCHC_sf"/>
</dbReference>
<dbReference type="GO" id="GO:0003676">
    <property type="term" value="F:nucleic acid binding"/>
    <property type="evidence" value="ECO:0007669"/>
    <property type="project" value="InterPro"/>
</dbReference>
<dbReference type="EnsemblMetazoa" id="G23642.1">
    <property type="protein sequence ID" value="G23642.1:cds"/>
    <property type="gene ID" value="G23642"/>
</dbReference>
<evidence type="ECO:0000313" key="4">
    <source>
        <dbReference type="EnsemblMetazoa" id="G23642.1:cds"/>
    </source>
</evidence>
<keyword evidence="1" id="KW-0863">Zinc-finger</keyword>
<dbReference type="PROSITE" id="PS50158">
    <property type="entry name" value="ZF_CCHC"/>
    <property type="match status" value="1"/>
</dbReference>
<proteinExistence type="predicted"/>
<dbReference type="SMART" id="SM00343">
    <property type="entry name" value="ZnF_C2HC"/>
    <property type="match status" value="1"/>
</dbReference>
<dbReference type="InterPro" id="IPR001878">
    <property type="entry name" value="Znf_CCHC"/>
</dbReference>
<dbReference type="SUPFAM" id="SSF57756">
    <property type="entry name" value="Retrovirus zinc finger-like domains"/>
    <property type="match status" value="1"/>
</dbReference>
<accession>A0A8W8KF94</accession>
<dbReference type="Pfam" id="PF00098">
    <property type="entry name" value="zf-CCHC"/>
    <property type="match status" value="1"/>
</dbReference>
<feature type="domain" description="CCHC-type" evidence="3">
    <location>
        <begin position="162"/>
        <end position="177"/>
    </location>
</feature>
<sequence>MQRNISENQKAIAEKQEARMEQVISEGYKFKKRGNEEQHKHNVKVFAKMQEANENLKENEVQSTQRNIAEGLDIIKNRQKLIKLADSSEAGWRAVDEYTKNPIASDSEDEKKISKAQTRAERKVKEAKAKKRKDFRDSARPYQKPSWSQTSADNTTWESGHCYRCNKRGHWRKDCTEKLNGDKISTIVTEGKFRSLAFDWNKQE</sequence>
<reference evidence="4" key="1">
    <citation type="submission" date="2022-08" db="UniProtKB">
        <authorList>
            <consortium name="EnsemblMetazoa"/>
        </authorList>
    </citation>
    <scope>IDENTIFICATION</scope>
    <source>
        <strain evidence="4">05x7-T-G4-1.051#20</strain>
    </source>
</reference>
<feature type="compositionally biased region" description="Basic and acidic residues" evidence="2">
    <location>
        <begin position="109"/>
        <end position="127"/>
    </location>
</feature>
<dbReference type="Proteomes" id="UP000005408">
    <property type="component" value="Unassembled WGS sequence"/>
</dbReference>